<evidence type="ECO:0000256" key="1">
    <source>
        <dbReference type="PROSITE-ProRule" id="PRU00042"/>
    </source>
</evidence>
<protein>
    <recommendedName>
        <fullName evidence="3">C2H2-type domain-containing protein</fullName>
    </recommendedName>
</protein>
<dbReference type="SMART" id="SM00355">
    <property type="entry name" value="ZnF_C2H2"/>
    <property type="match status" value="3"/>
</dbReference>
<dbReference type="STRING" id="42156.A0A3P6TML9"/>
<reference evidence="4 5" key="1">
    <citation type="submission" date="2018-08" db="EMBL/GenBank/DDBJ databases">
        <authorList>
            <person name="Laetsch R D."/>
            <person name="Stevens L."/>
            <person name="Kumar S."/>
            <person name="Blaxter L. M."/>
        </authorList>
    </citation>
    <scope>NUCLEOTIDE SEQUENCE [LARGE SCALE GENOMIC DNA]</scope>
</reference>
<dbReference type="AlphaFoldDB" id="A0A3P6TML9"/>
<dbReference type="InterPro" id="IPR013087">
    <property type="entry name" value="Znf_C2H2_type"/>
</dbReference>
<evidence type="ECO:0000259" key="3">
    <source>
        <dbReference type="PROSITE" id="PS50157"/>
    </source>
</evidence>
<evidence type="ECO:0000256" key="2">
    <source>
        <dbReference type="SAM" id="MobiDB-lite"/>
    </source>
</evidence>
<feature type="region of interest" description="Disordered" evidence="2">
    <location>
        <begin position="412"/>
        <end position="433"/>
    </location>
</feature>
<organism evidence="4 5">
    <name type="scientific">Litomosoides sigmodontis</name>
    <name type="common">Filarial nematode worm</name>
    <dbReference type="NCBI Taxonomy" id="42156"/>
    <lineage>
        <taxon>Eukaryota</taxon>
        <taxon>Metazoa</taxon>
        <taxon>Ecdysozoa</taxon>
        <taxon>Nematoda</taxon>
        <taxon>Chromadorea</taxon>
        <taxon>Rhabditida</taxon>
        <taxon>Spirurina</taxon>
        <taxon>Spiruromorpha</taxon>
        <taxon>Filarioidea</taxon>
        <taxon>Onchocercidae</taxon>
        <taxon>Litomosoides</taxon>
    </lineage>
</organism>
<dbReference type="PROSITE" id="PS50157">
    <property type="entry name" value="ZINC_FINGER_C2H2_2"/>
    <property type="match status" value="1"/>
</dbReference>
<feature type="region of interest" description="Disordered" evidence="2">
    <location>
        <begin position="229"/>
        <end position="255"/>
    </location>
</feature>
<name>A0A3P6TML9_LITSI</name>
<accession>A0A3P6TML9</accession>
<proteinExistence type="predicted"/>
<keyword evidence="1" id="KW-0862">Zinc</keyword>
<dbReference type="OrthoDB" id="5844122at2759"/>
<feature type="compositionally biased region" description="Polar residues" evidence="2">
    <location>
        <begin position="229"/>
        <end position="243"/>
    </location>
</feature>
<keyword evidence="1" id="KW-0479">Metal-binding</keyword>
<evidence type="ECO:0000313" key="5">
    <source>
        <dbReference type="Proteomes" id="UP000277928"/>
    </source>
</evidence>
<keyword evidence="1" id="KW-0863">Zinc-finger</keyword>
<keyword evidence="5" id="KW-1185">Reference proteome</keyword>
<dbReference type="Proteomes" id="UP000277928">
    <property type="component" value="Unassembled WGS sequence"/>
</dbReference>
<dbReference type="GO" id="GO:0008270">
    <property type="term" value="F:zinc ion binding"/>
    <property type="evidence" value="ECO:0007669"/>
    <property type="project" value="UniProtKB-KW"/>
</dbReference>
<dbReference type="EMBL" id="UYRX01001372">
    <property type="protein sequence ID" value="VDK89402.1"/>
    <property type="molecule type" value="Genomic_DNA"/>
</dbReference>
<gene>
    <name evidence="4" type="ORF">NLS_LOCUS9117</name>
</gene>
<sequence>MMDRCLMNARRAQPPPLVSTSQTSPTVATVTTLPPHFHATTFPDRRSTASLSPTCETSIESAVRNINTLSNGREHISVNQQLQRSGFTPTSTVGATATAISKKRPASDNTMSWNTNTDAVLSAIRVATNENADEQEVGVEGSGTEDGGIGVGGEMDDEFNNSIASGICDVKSAFDVAMDESTAEQSDEALLGVTAVDSGQDATDILGNVAEIFSAGDIAIPWKRRNRGGSSTLHDNGNNTDCITRNERPKATKSSLAKRRMMGICKCKQLITAGARQMHIFYHMAKDRQVLEIAAFPFPLQVSGLSSTTLQKRPNGKSSVESTWCNKSNEVSLDLLGTTGNKPGPTAARAQMIYDQMMAAQARNPRNSRRKKKAAERALAVAAARAVATARVAVATAALSAQRMTTIQETSRCNTAEQSQQQYQHPYPSVPSTSREISYMEQTDDQQLHCQKCHKLLHNKIRGFHVLWHMSKDLGINRYICKFCDFGHDRKQAVVSHGRREHGTEDCCEDHVEEYSDEVKAMTEQCFGIQPTSSHDGHVQCKLSDQVANDEEIASDAMTNGNTTTATISEEVTNSAAYGVDEYDAKASSEAHITDSSQLSPHQSETSIMAMSRSFPSTSSSSYRDRMRKARNRRFGVRKPPSKLKRKEMAKLREISMRLGGAQYFKKRFNEAAHCQKCGLLTTSRLSDHAYKHLDVQLFLCPQCDIGNQSRDLVVKHIRDVHSSQEHPIDERWKYRVEIKEIIRECYPAYFIDAPIPTAADVEKLKQSLSSGRFFDVLGSMDDDQSENVDVTLERDFDRAVIDGDSDDERREEGLELEPDAQLYTGEDYGVDGTMLCEADHAQESFVMENDDQSMDSDTSGDDAIIEENGHDEAERFAGASSGQSSITGLPLLENEDVLGNSAILVKNEPDNHSDLTGEAEITHIVEEDEGEEEI</sequence>
<feature type="domain" description="C2H2-type" evidence="3">
    <location>
        <begin position="699"/>
        <end position="727"/>
    </location>
</feature>
<feature type="compositionally biased region" description="Low complexity" evidence="2">
    <location>
        <begin position="418"/>
        <end position="432"/>
    </location>
</feature>
<evidence type="ECO:0000313" key="4">
    <source>
        <dbReference type="EMBL" id="VDK89402.1"/>
    </source>
</evidence>